<keyword evidence="2" id="KW-1003">Cell membrane</keyword>
<dbReference type="InterPro" id="IPR017871">
    <property type="entry name" value="ABC_transporter-like_CS"/>
</dbReference>
<organism evidence="9">
    <name type="scientific">uncultured Desulfovibrio sp</name>
    <dbReference type="NCBI Taxonomy" id="167968"/>
    <lineage>
        <taxon>Bacteria</taxon>
        <taxon>Pseudomonadati</taxon>
        <taxon>Thermodesulfobacteriota</taxon>
        <taxon>Desulfovibrionia</taxon>
        <taxon>Desulfovibrionales</taxon>
        <taxon>Desulfovibrionaceae</taxon>
        <taxon>Desulfovibrio</taxon>
        <taxon>environmental samples</taxon>
    </lineage>
</organism>
<keyword evidence="4 9" id="KW-0067">ATP-binding</keyword>
<keyword evidence="6" id="KW-0029">Amino-acid transport</keyword>
<dbReference type="GO" id="GO:0005524">
    <property type="term" value="F:ATP binding"/>
    <property type="evidence" value="ECO:0007669"/>
    <property type="project" value="UniProtKB-KW"/>
</dbReference>
<keyword evidence="3" id="KW-0547">Nucleotide-binding</keyword>
<dbReference type="Pfam" id="PF00005">
    <property type="entry name" value="ABC_tran"/>
    <property type="match status" value="1"/>
</dbReference>
<feature type="domain" description="ABC transporter" evidence="8">
    <location>
        <begin position="2"/>
        <end position="237"/>
    </location>
</feature>
<evidence type="ECO:0000256" key="5">
    <source>
        <dbReference type="ARBA" id="ARBA00022967"/>
    </source>
</evidence>
<dbReference type="GO" id="GO:0006865">
    <property type="term" value="P:amino acid transport"/>
    <property type="evidence" value="ECO:0007669"/>
    <property type="project" value="UniProtKB-KW"/>
</dbReference>
<dbReference type="InterPro" id="IPR050086">
    <property type="entry name" value="MetN_ABC_transporter-like"/>
</dbReference>
<evidence type="ECO:0000256" key="1">
    <source>
        <dbReference type="ARBA" id="ARBA00022448"/>
    </source>
</evidence>
<dbReference type="InterPro" id="IPR027417">
    <property type="entry name" value="P-loop_NTPase"/>
</dbReference>
<evidence type="ECO:0000259" key="8">
    <source>
        <dbReference type="PROSITE" id="PS50893"/>
    </source>
</evidence>
<dbReference type="AlphaFoldDB" id="A0A212JQX8"/>
<keyword evidence="1" id="KW-0813">Transport</keyword>
<evidence type="ECO:0000256" key="7">
    <source>
        <dbReference type="ARBA" id="ARBA00023136"/>
    </source>
</evidence>
<evidence type="ECO:0000256" key="2">
    <source>
        <dbReference type="ARBA" id="ARBA00022475"/>
    </source>
</evidence>
<keyword evidence="9" id="KW-0378">Hydrolase</keyword>
<protein>
    <submittedName>
        <fullName evidence="9">Methionine import ATP-binding protein MetN</fullName>
        <ecNumber evidence="9">3.6.3.-</ecNumber>
    </submittedName>
</protein>
<dbReference type="EC" id="3.6.3.-" evidence="9"/>
<gene>
    <name evidence="9" type="primary">metN</name>
    <name evidence="9" type="ORF">KM92DES2_11564</name>
</gene>
<dbReference type="PANTHER" id="PTHR43166:SF30">
    <property type="entry name" value="METHIONINE IMPORT ATP-BINDING PROTEIN METN"/>
    <property type="match status" value="1"/>
</dbReference>
<accession>A0A212JQX8</accession>
<dbReference type="Gene3D" id="3.40.50.300">
    <property type="entry name" value="P-loop containing nucleotide triphosphate hydrolases"/>
    <property type="match status" value="1"/>
</dbReference>
<sequence>MIEIKNLSKFYGTVQVLDSINLTINKGDVYGLVGRSGAGKSTLLRCINGLEKFSSGGITVNGIAIEGLNDNMLRETRKNIGMIFQNFSLIDRKSVYDNVALPMQCWHKPVPQQKDKIEYVIELVGLADKINTKTRDLSGGQKQRVAIARAMVMDPAILLSDEATSALDPRTTDEILELLMGLNEKLGVTIIAVTHQMSVVRKICTKMAILENGRCDTTGDVREIFIQQPPALINLLGEGEVEIPAEGCTVQIVTLEQRTQQELFYRMSCDVGHPYHLLDSKVSRHRGGVYGVFALNFPSERADVFLSFFQKQGVPCKIISR</sequence>
<evidence type="ECO:0000313" key="9">
    <source>
        <dbReference type="EMBL" id="SBW01830.1"/>
    </source>
</evidence>
<evidence type="ECO:0000256" key="4">
    <source>
        <dbReference type="ARBA" id="ARBA00022840"/>
    </source>
</evidence>
<dbReference type="InterPro" id="IPR003593">
    <property type="entry name" value="AAA+_ATPase"/>
</dbReference>
<keyword evidence="5" id="KW-1278">Translocase</keyword>
<evidence type="ECO:0000256" key="3">
    <source>
        <dbReference type="ARBA" id="ARBA00022741"/>
    </source>
</evidence>
<dbReference type="GO" id="GO:0016887">
    <property type="term" value="F:ATP hydrolysis activity"/>
    <property type="evidence" value="ECO:0007669"/>
    <property type="project" value="InterPro"/>
</dbReference>
<dbReference type="PANTHER" id="PTHR43166">
    <property type="entry name" value="AMINO ACID IMPORT ATP-BINDING PROTEIN"/>
    <property type="match status" value="1"/>
</dbReference>
<reference evidence="9" key="1">
    <citation type="submission" date="2016-04" db="EMBL/GenBank/DDBJ databases">
        <authorList>
            <person name="Evans L.H."/>
            <person name="Alamgir A."/>
            <person name="Owens N."/>
            <person name="Weber N.D."/>
            <person name="Virtaneva K."/>
            <person name="Barbian K."/>
            <person name="Babar A."/>
            <person name="Rosenke K."/>
        </authorList>
    </citation>
    <scope>NUCLEOTIDE SEQUENCE</scope>
    <source>
        <strain evidence="9">92-2</strain>
    </source>
</reference>
<dbReference type="PROSITE" id="PS50893">
    <property type="entry name" value="ABC_TRANSPORTER_2"/>
    <property type="match status" value="1"/>
</dbReference>
<dbReference type="EMBL" id="FLUP01000001">
    <property type="protein sequence ID" value="SBW01830.1"/>
    <property type="molecule type" value="Genomic_DNA"/>
</dbReference>
<evidence type="ECO:0000256" key="6">
    <source>
        <dbReference type="ARBA" id="ARBA00022970"/>
    </source>
</evidence>
<dbReference type="PROSITE" id="PS00211">
    <property type="entry name" value="ABC_TRANSPORTER_1"/>
    <property type="match status" value="1"/>
</dbReference>
<dbReference type="SUPFAM" id="SSF52540">
    <property type="entry name" value="P-loop containing nucleoside triphosphate hydrolases"/>
    <property type="match status" value="1"/>
</dbReference>
<dbReference type="SMART" id="SM00382">
    <property type="entry name" value="AAA"/>
    <property type="match status" value="1"/>
</dbReference>
<proteinExistence type="predicted"/>
<keyword evidence="7" id="KW-0472">Membrane</keyword>
<name>A0A212JQX8_9BACT</name>
<dbReference type="InterPro" id="IPR003439">
    <property type="entry name" value="ABC_transporter-like_ATP-bd"/>
</dbReference>
<dbReference type="RefSeq" id="WP_227118114.1">
    <property type="nucleotide sequence ID" value="NZ_LT598928.1"/>
</dbReference>